<dbReference type="AlphaFoldDB" id="A0A1I1GL58"/>
<evidence type="ECO:0000313" key="2">
    <source>
        <dbReference type="EMBL" id="SFC11982.1"/>
    </source>
</evidence>
<accession>A0A1I1GL58</accession>
<dbReference type="OrthoDB" id="6318172at2"/>
<dbReference type="Proteomes" id="UP000198862">
    <property type="component" value="Unassembled WGS sequence"/>
</dbReference>
<gene>
    <name evidence="2" type="ORF">SAMN02745724_00931</name>
</gene>
<feature type="compositionally biased region" description="Basic and acidic residues" evidence="1">
    <location>
        <begin position="11"/>
        <end position="24"/>
    </location>
</feature>
<reference evidence="2 3" key="1">
    <citation type="submission" date="2016-10" db="EMBL/GenBank/DDBJ databases">
        <authorList>
            <person name="de Groot N.N."/>
        </authorList>
    </citation>
    <scope>NUCLEOTIDE SEQUENCE [LARGE SCALE GENOMIC DNA]</scope>
    <source>
        <strain evidence="2 3">DSM 6059</strain>
    </source>
</reference>
<keyword evidence="3" id="KW-1185">Reference proteome</keyword>
<proteinExistence type="predicted"/>
<feature type="region of interest" description="Disordered" evidence="1">
    <location>
        <begin position="1"/>
        <end position="41"/>
    </location>
</feature>
<organism evidence="2 3">
    <name type="scientific">Pseudoalteromonas denitrificans DSM 6059</name>
    <dbReference type="NCBI Taxonomy" id="1123010"/>
    <lineage>
        <taxon>Bacteria</taxon>
        <taxon>Pseudomonadati</taxon>
        <taxon>Pseudomonadota</taxon>
        <taxon>Gammaproteobacteria</taxon>
        <taxon>Alteromonadales</taxon>
        <taxon>Pseudoalteromonadaceae</taxon>
        <taxon>Pseudoalteromonas</taxon>
    </lineage>
</organism>
<evidence type="ECO:0000313" key="3">
    <source>
        <dbReference type="Proteomes" id="UP000198862"/>
    </source>
</evidence>
<protein>
    <submittedName>
        <fullName evidence="2">Uncharacterized protein</fullName>
    </submittedName>
</protein>
<evidence type="ECO:0000256" key="1">
    <source>
        <dbReference type="SAM" id="MobiDB-lite"/>
    </source>
</evidence>
<dbReference type="EMBL" id="FOLO01000005">
    <property type="protein sequence ID" value="SFC11982.1"/>
    <property type="molecule type" value="Genomic_DNA"/>
</dbReference>
<name>A0A1I1GL58_9GAMM</name>
<dbReference type="RefSeq" id="WP_091980649.1">
    <property type="nucleotide sequence ID" value="NZ_FOLO01000005.1"/>
</dbReference>
<sequence length="115" mass="12997">MQSDNVVISKESQEKNASETKGTEENINNQNKEAPKLTPEQEVKLAEEKEESVLDKIIQELSMKIMALSLQIEQLKSKEDTESVKERKALEVELALTKGRLEAKLKEKLDTAKLS</sequence>